<gene>
    <name evidence="1" type="ORF">CPB83DRAFT_863059</name>
</gene>
<evidence type="ECO:0000313" key="2">
    <source>
        <dbReference type="Proteomes" id="UP000807306"/>
    </source>
</evidence>
<name>A0A9P6E6D0_9AGAR</name>
<dbReference type="Proteomes" id="UP000807306">
    <property type="component" value="Unassembled WGS sequence"/>
</dbReference>
<organism evidence="1 2">
    <name type="scientific">Crepidotus variabilis</name>
    <dbReference type="NCBI Taxonomy" id="179855"/>
    <lineage>
        <taxon>Eukaryota</taxon>
        <taxon>Fungi</taxon>
        <taxon>Dikarya</taxon>
        <taxon>Basidiomycota</taxon>
        <taxon>Agaricomycotina</taxon>
        <taxon>Agaricomycetes</taxon>
        <taxon>Agaricomycetidae</taxon>
        <taxon>Agaricales</taxon>
        <taxon>Agaricineae</taxon>
        <taxon>Crepidotaceae</taxon>
        <taxon>Crepidotus</taxon>
    </lineage>
</organism>
<protein>
    <recommendedName>
        <fullName evidence="3">F-box domain-containing protein</fullName>
    </recommendedName>
</protein>
<evidence type="ECO:0000313" key="1">
    <source>
        <dbReference type="EMBL" id="KAF9523315.1"/>
    </source>
</evidence>
<sequence length="99" mass="11728">MNRKLLQKAFKCIVSPFRRLLVSILQEIAYYALPAQPSWFVYQSPLSLAHVCKIWRIGVLGFSPLWKELYLEMQLVWHDETVLSTLASQINMWFSRNIR</sequence>
<accession>A0A9P6E6D0</accession>
<dbReference type="OrthoDB" id="3266451at2759"/>
<keyword evidence="2" id="KW-1185">Reference proteome</keyword>
<proteinExistence type="predicted"/>
<comment type="caution">
    <text evidence="1">The sequence shown here is derived from an EMBL/GenBank/DDBJ whole genome shotgun (WGS) entry which is preliminary data.</text>
</comment>
<reference evidence="1" key="1">
    <citation type="submission" date="2020-11" db="EMBL/GenBank/DDBJ databases">
        <authorList>
            <consortium name="DOE Joint Genome Institute"/>
            <person name="Ahrendt S."/>
            <person name="Riley R."/>
            <person name="Andreopoulos W."/>
            <person name="Labutti K."/>
            <person name="Pangilinan J."/>
            <person name="Ruiz-Duenas F.J."/>
            <person name="Barrasa J.M."/>
            <person name="Sanchez-Garcia M."/>
            <person name="Camarero S."/>
            <person name="Miyauchi S."/>
            <person name="Serrano A."/>
            <person name="Linde D."/>
            <person name="Babiker R."/>
            <person name="Drula E."/>
            <person name="Ayuso-Fernandez I."/>
            <person name="Pacheco R."/>
            <person name="Padilla G."/>
            <person name="Ferreira P."/>
            <person name="Barriuso J."/>
            <person name="Kellner H."/>
            <person name="Castanera R."/>
            <person name="Alfaro M."/>
            <person name="Ramirez L."/>
            <person name="Pisabarro A.G."/>
            <person name="Kuo A."/>
            <person name="Tritt A."/>
            <person name="Lipzen A."/>
            <person name="He G."/>
            <person name="Yan M."/>
            <person name="Ng V."/>
            <person name="Cullen D."/>
            <person name="Martin F."/>
            <person name="Rosso M.-N."/>
            <person name="Henrissat B."/>
            <person name="Hibbett D."/>
            <person name="Martinez A.T."/>
            <person name="Grigoriev I.V."/>
        </authorList>
    </citation>
    <scope>NUCLEOTIDE SEQUENCE</scope>
    <source>
        <strain evidence="1">CBS 506.95</strain>
    </source>
</reference>
<dbReference type="AlphaFoldDB" id="A0A9P6E6D0"/>
<evidence type="ECO:0008006" key="3">
    <source>
        <dbReference type="Google" id="ProtNLM"/>
    </source>
</evidence>
<dbReference type="EMBL" id="MU157920">
    <property type="protein sequence ID" value="KAF9523315.1"/>
    <property type="molecule type" value="Genomic_DNA"/>
</dbReference>